<proteinExistence type="predicted"/>
<sequence>MKTLKRPVSTKYAFNYNAKLNVISLLRDAAGRVEGEPAQLVKDAVKVLSSHELYLPSINRIRDTDRIATQYYDGLIRLHHPSRQRKRSVVDAYRDKRACVGNSSLENPISTSMYR</sequence>
<accession>A0AAN8F8V4</accession>
<evidence type="ECO:0000313" key="1">
    <source>
        <dbReference type="EMBL" id="KAK5969507.1"/>
    </source>
</evidence>
<comment type="caution">
    <text evidence="1">The sequence shown here is derived from an EMBL/GenBank/DDBJ whole genome shotgun (WGS) entry which is preliminary data.</text>
</comment>
<reference evidence="1 2" key="1">
    <citation type="submission" date="2019-10" db="EMBL/GenBank/DDBJ databases">
        <title>Assembly and Annotation for the nematode Trichostrongylus colubriformis.</title>
        <authorList>
            <person name="Martin J."/>
        </authorList>
    </citation>
    <scope>NUCLEOTIDE SEQUENCE [LARGE SCALE GENOMIC DNA]</scope>
    <source>
        <strain evidence="1">G859</strain>
        <tissue evidence="1">Whole worm</tissue>
    </source>
</reference>
<dbReference type="Proteomes" id="UP001331761">
    <property type="component" value="Unassembled WGS sequence"/>
</dbReference>
<dbReference type="EMBL" id="WIXE01020072">
    <property type="protein sequence ID" value="KAK5969507.1"/>
    <property type="molecule type" value="Genomic_DNA"/>
</dbReference>
<name>A0AAN8F8V4_TRICO</name>
<organism evidence="1 2">
    <name type="scientific">Trichostrongylus colubriformis</name>
    <name type="common">Black scour worm</name>
    <dbReference type="NCBI Taxonomy" id="6319"/>
    <lineage>
        <taxon>Eukaryota</taxon>
        <taxon>Metazoa</taxon>
        <taxon>Ecdysozoa</taxon>
        <taxon>Nematoda</taxon>
        <taxon>Chromadorea</taxon>
        <taxon>Rhabditida</taxon>
        <taxon>Rhabditina</taxon>
        <taxon>Rhabditomorpha</taxon>
        <taxon>Strongyloidea</taxon>
        <taxon>Trichostrongylidae</taxon>
        <taxon>Trichostrongylus</taxon>
    </lineage>
</organism>
<dbReference type="AlphaFoldDB" id="A0AAN8F8V4"/>
<protein>
    <submittedName>
        <fullName evidence="1">Uncharacterized protein</fullName>
    </submittedName>
</protein>
<keyword evidence="2" id="KW-1185">Reference proteome</keyword>
<gene>
    <name evidence="1" type="ORF">GCK32_018916</name>
</gene>
<evidence type="ECO:0000313" key="2">
    <source>
        <dbReference type="Proteomes" id="UP001331761"/>
    </source>
</evidence>